<feature type="domain" description="C2H2-type" evidence="11">
    <location>
        <begin position="266"/>
        <end position="293"/>
    </location>
</feature>
<proteinExistence type="predicted"/>
<organism evidence="12 13">
    <name type="scientific">Polypterus senegalus</name>
    <name type="common">Senegal bichir</name>
    <dbReference type="NCBI Taxonomy" id="55291"/>
    <lineage>
        <taxon>Eukaryota</taxon>
        <taxon>Metazoa</taxon>
        <taxon>Chordata</taxon>
        <taxon>Craniata</taxon>
        <taxon>Vertebrata</taxon>
        <taxon>Euteleostomi</taxon>
        <taxon>Actinopterygii</taxon>
        <taxon>Polypteriformes</taxon>
        <taxon>Polypteridae</taxon>
        <taxon>Polypterus</taxon>
    </lineage>
</organism>
<feature type="region of interest" description="Disordered" evidence="10">
    <location>
        <begin position="420"/>
        <end position="472"/>
    </location>
</feature>
<evidence type="ECO:0000256" key="3">
    <source>
        <dbReference type="ARBA" id="ARBA00022737"/>
    </source>
</evidence>
<evidence type="ECO:0000256" key="10">
    <source>
        <dbReference type="SAM" id="MobiDB-lite"/>
    </source>
</evidence>
<keyword evidence="6" id="KW-0805">Transcription regulation</keyword>
<keyword evidence="8" id="KW-0539">Nucleus</keyword>
<evidence type="ECO:0000256" key="1">
    <source>
        <dbReference type="ARBA" id="ARBA00004123"/>
    </source>
</evidence>
<keyword evidence="13" id="KW-1185">Reference proteome</keyword>
<dbReference type="InterPro" id="IPR050636">
    <property type="entry name" value="C2H2-ZF_domain-containing"/>
</dbReference>
<dbReference type="SUPFAM" id="SSF57667">
    <property type="entry name" value="beta-beta-alpha zinc fingers"/>
    <property type="match status" value="2"/>
</dbReference>
<reference evidence="12 13" key="1">
    <citation type="journal article" date="2021" name="Cell">
        <title>Tracing the genetic footprints of vertebrate landing in non-teleost ray-finned fishes.</title>
        <authorList>
            <person name="Bi X."/>
            <person name="Wang K."/>
            <person name="Yang L."/>
            <person name="Pan H."/>
            <person name="Jiang H."/>
            <person name="Wei Q."/>
            <person name="Fang M."/>
            <person name="Yu H."/>
            <person name="Zhu C."/>
            <person name="Cai Y."/>
            <person name="He Y."/>
            <person name="Gan X."/>
            <person name="Zeng H."/>
            <person name="Yu D."/>
            <person name="Zhu Y."/>
            <person name="Jiang H."/>
            <person name="Qiu Q."/>
            <person name="Yang H."/>
            <person name="Zhang Y.E."/>
            <person name="Wang W."/>
            <person name="Zhu M."/>
            <person name="He S."/>
            <person name="Zhang G."/>
        </authorList>
    </citation>
    <scope>NUCLEOTIDE SEQUENCE [LARGE SCALE GENOMIC DNA]</scope>
    <source>
        <strain evidence="12">Bchr_013</strain>
    </source>
</reference>
<evidence type="ECO:0000256" key="5">
    <source>
        <dbReference type="ARBA" id="ARBA00022833"/>
    </source>
</evidence>
<feature type="region of interest" description="Disordered" evidence="10">
    <location>
        <begin position="564"/>
        <end position="609"/>
    </location>
</feature>
<feature type="compositionally biased region" description="Basic residues" evidence="10">
    <location>
        <begin position="88"/>
        <end position="97"/>
    </location>
</feature>
<name>A0A8X7XHF4_POLSE</name>
<dbReference type="PROSITE" id="PS00028">
    <property type="entry name" value="ZINC_FINGER_C2H2_1"/>
    <property type="match status" value="3"/>
</dbReference>
<dbReference type="SMART" id="SM00355">
    <property type="entry name" value="ZnF_C2H2"/>
    <property type="match status" value="4"/>
</dbReference>
<keyword evidence="4 9" id="KW-0863">Zinc-finger</keyword>
<feature type="compositionally biased region" description="Basic and acidic residues" evidence="10">
    <location>
        <begin position="371"/>
        <end position="383"/>
    </location>
</feature>
<dbReference type="InterPro" id="IPR036236">
    <property type="entry name" value="Znf_C2H2_sf"/>
</dbReference>
<feature type="domain" description="C2H2-type" evidence="11">
    <location>
        <begin position="240"/>
        <end position="262"/>
    </location>
</feature>
<comment type="caution">
    <text evidence="12">The sequence shown here is derived from an EMBL/GenBank/DDBJ whole genome shotgun (WGS) entry which is preliminary data.</text>
</comment>
<dbReference type="Gene3D" id="3.30.160.60">
    <property type="entry name" value="Classic Zinc Finger"/>
    <property type="match status" value="2"/>
</dbReference>
<feature type="region of interest" description="Disordered" evidence="10">
    <location>
        <begin position="934"/>
        <end position="953"/>
    </location>
</feature>
<feature type="region of interest" description="Disordered" evidence="10">
    <location>
        <begin position="666"/>
        <end position="690"/>
    </location>
</feature>
<feature type="compositionally biased region" description="Basic and acidic residues" evidence="10">
    <location>
        <begin position="666"/>
        <end position="677"/>
    </location>
</feature>
<dbReference type="PROSITE" id="PS50157">
    <property type="entry name" value="ZINC_FINGER_C2H2_2"/>
    <property type="match status" value="4"/>
</dbReference>
<feature type="compositionally biased region" description="Basic and acidic residues" evidence="10">
    <location>
        <begin position="564"/>
        <end position="576"/>
    </location>
</feature>
<dbReference type="InterPro" id="IPR013087">
    <property type="entry name" value="Znf_C2H2_type"/>
</dbReference>
<feature type="non-terminal residue" evidence="12">
    <location>
        <position position="953"/>
    </location>
</feature>
<evidence type="ECO:0000256" key="9">
    <source>
        <dbReference type="PROSITE-ProRule" id="PRU00042"/>
    </source>
</evidence>
<feature type="compositionally biased region" description="Polar residues" evidence="10">
    <location>
        <begin position="435"/>
        <end position="455"/>
    </location>
</feature>
<keyword evidence="2" id="KW-0479">Metal-binding</keyword>
<evidence type="ECO:0000313" key="13">
    <source>
        <dbReference type="Proteomes" id="UP000886611"/>
    </source>
</evidence>
<gene>
    <name evidence="12" type="primary">Zbtb38</name>
    <name evidence="12" type="ORF">GTO96_0014457</name>
</gene>
<feature type="region of interest" description="Disordered" evidence="10">
    <location>
        <begin position="178"/>
        <end position="211"/>
    </location>
</feature>
<feature type="region of interest" description="Disordered" evidence="10">
    <location>
        <begin position="82"/>
        <end position="116"/>
    </location>
</feature>
<feature type="domain" description="C2H2-type" evidence="11">
    <location>
        <begin position="212"/>
        <end position="239"/>
    </location>
</feature>
<keyword evidence="3" id="KW-0677">Repeat</keyword>
<accession>A0A8X7XHF4</accession>
<keyword evidence="5" id="KW-0862">Zinc</keyword>
<evidence type="ECO:0000313" key="12">
    <source>
        <dbReference type="EMBL" id="KAG2468336.1"/>
    </source>
</evidence>
<feature type="region of interest" description="Disordered" evidence="10">
    <location>
        <begin position="346"/>
        <end position="388"/>
    </location>
</feature>
<dbReference type="AlphaFoldDB" id="A0A8X7XHF4"/>
<dbReference type="Pfam" id="PF13912">
    <property type="entry name" value="zf-C2H2_6"/>
    <property type="match status" value="2"/>
</dbReference>
<dbReference type="EMBL" id="JAATIS010000485">
    <property type="protein sequence ID" value="KAG2468336.1"/>
    <property type="molecule type" value="Genomic_DNA"/>
</dbReference>
<feature type="compositionally biased region" description="Basic and acidic residues" evidence="10">
    <location>
        <begin position="98"/>
        <end position="116"/>
    </location>
</feature>
<feature type="non-terminal residue" evidence="12">
    <location>
        <position position="1"/>
    </location>
</feature>
<dbReference type="GO" id="GO:0005634">
    <property type="term" value="C:nucleus"/>
    <property type="evidence" value="ECO:0007669"/>
    <property type="project" value="UniProtKB-SubCell"/>
</dbReference>
<dbReference type="PANTHER" id="PTHR47772">
    <property type="entry name" value="ZINC FINGER PROTEIN 200"/>
    <property type="match status" value="1"/>
</dbReference>
<evidence type="ECO:0000256" key="4">
    <source>
        <dbReference type="ARBA" id="ARBA00022771"/>
    </source>
</evidence>
<sequence length="953" mass="106451">MDLGNEKPMQRQLKAAADGNSVTYVAKPACVGASETKGGAPLCQITVRIGEEAIVKRSISETDLMRDKGPPVSKSKKIETVPEDENQHHHHHHHHRFRSTESDGEKEKPKVSKPKEYYLRLEAREEDSDQDAEDNLWRPYYTYKPKRKTLHLQKVKKSSWRRKLRFKRSLRLMRRAERLMDQNLQKSSTDHSTTLSQSINEPGDPEEQDDTVTCSVCDEDFPDYSSLRKHERHHQSGKSFKCITCGRQFSTLKKLDKHELSHLIEFVCMQCQESFHSRELLEEHQKVHQVEPDEQVVDKMKEPGYLDKCNLPRVGRRPSIRHACTYCSKICKTAAALGRHMKRHEIDKEGSADPTAEVSGQATDGDPANVKPEETDREQEKSRPVINCSASNMETCEVSSFESPEKVAASSDLLVSKQLNKSSNKEVTQNKDSENLSPAFSSSETNQLCGSTKTETPVRTEVMDSSPPTVLVMNGRDSLDSCKWETVAPIRVQGNSTELSGGTLQLPSKLLHTKDSMFEFSGDNHIDQVESVPQKHHNNATSTRHPVNEVVNRISMKDEDSIIENEPKQDHLRPGPECDVLSPHLKKDKKYEHAAPSQATTNSPQKSTQVYVQGESLEFKKTVLHIGPDMSQPKPMRHKGNDLPSASQELIGQHLAKLGLPVQEQRTRSHYGRDTPTRDPLLSHTRKEAQEAHGLLLPHKEEKLSPSVADLGKPQTTPSAANVITAHEPTLAQTTLNKCTQKTMKSPSLGPNNPTQELLMSCMGAKGTGIQDMSGLLPSGPAPSLMMSHLAGVNENICKTMLMSQKSEDLQASTPQDLRMHMSYPVQDYPLPLIAPGGCRSSKKQEENLLVSYPSTAIQFGDFGKVSNGELGKLPFYPDPYQLIYGPQLLAYPYNLTALPMALNMVVPNEKGDPLPFLPTFFSYVNPCSSPMQESPLMARASRSSNSREGTHQ</sequence>
<evidence type="ECO:0000256" key="8">
    <source>
        <dbReference type="ARBA" id="ARBA00023242"/>
    </source>
</evidence>
<evidence type="ECO:0000256" key="6">
    <source>
        <dbReference type="ARBA" id="ARBA00023015"/>
    </source>
</evidence>
<evidence type="ECO:0000256" key="2">
    <source>
        <dbReference type="ARBA" id="ARBA00022723"/>
    </source>
</evidence>
<feature type="compositionally biased region" description="Polar residues" evidence="10">
    <location>
        <begin position="942"/>
        <end position="953"/>
    </location>
</feature>
<evidence type="ECO:0000259" key="11">
    <source>
        <dbReference type="PROSITE" id="PS50157"/>
    </source>
</evidence>
<dbReference type="GO" id="GO:0008270">
    <property type="term" value="F:zinc ion binding"/>
    <property type="evidence" value="ECO:0007669"/>
    <property type="project" value="UniProtKB-KW"/>
</dbReference>
<dbReference type="Proteomes" id="UP000886611">
    <property type="component" value="Unassembled WGS sequence"/>
</dbReference>
<dbReference type="PANTHER" id="PTHR47772:SF13">
    <property type="entry name" value="GASTRULA ZINC FINGER PROTEIN XLCGF49.1-LIKE-RELATED"/>
    <property type="match status" value="1"/>
</dbReference>
<feature type="compositionally biased region" description="Polar residues" evidence="10">
    <location>
        <begin position="597"/>
        <end position="609"/>
    </location>
</feature>
<comment type="subcellular location">
    <subcellularLocation>
        <location evidence="1">Nucleus</location>
    </subcellularLocation>
</comment>
<feature type="domain" description="C2H2-type" evidence="11">
    <location>
        <begin position="322"/>
        <end position="349"/>
    </location>
</feature>
<keyword evidence="7" id="KW-0804">Transcription</keyword>
<evidence type="ECO:0000256" key="7">
    <source>
        <dbReference type="ARBA" id="ARBA00023163"/>
    </source>
</evidence>
<protein>
    <submittedName>
        <fullName evidence="12">ZBT38 protein</fullName>
    </submittedName>
</protein>
<feature type="compositionally biased region" description="Polar residues" evidence="10">
    <location>
        <begin position="182"/>
        <end position="200"/>
    </location>
</feature>